<accession>A0AA88D8I4</accession>
<organism evidence="1 2">
    <name type="scientific">Ficus carica</name>
    <name type="common">Common fig</name>
    <dbReference type="NCBI Taxonomy" id="3494"/>
    <lineage>
        <taxon>Eukaryota</taxon>
        <taxon>Viridiplantae</taxon>
        <taxon>Streptophyta</taxon>
        <taxon>Embryophyta</taxon>
        <taxon>Tracheophyta</taxon>
        <taxon>Spermatophyta</taxon>
        <taxon>Magnoliopsida</taxon>
        <taxon>eudicotyledons</taxon>
        <taxon>Gunneridae</taxon>
        <taxon>Pentapetalae</taxon>
        <taxon>rosids</taxon>
        <taxon>fabids</taxon>
        <taxon>Rosales</taxon>
        <taxon>Moraceae</taxon>
        <taxon>Ficeae</taxon>
        <taxon>Ficus</taxon>
    </lineage>
</organism>
<reference evidence="1" key="1">
    <citation type="submission" date="2023-07" db="EMBL/GenBank/DDBJ databases">
        <title>draft genome sequence of fig (Ficus carica).</title>
        <authorList>
            <person name="Takahashi T."/>
            <person name="Nishimura K."/>
        </authorList>
    </citation>
    <scope>NUCLEOTIDE SEQUENCE</scope>
</reference>
<dbReference type="AlphaFoldDB" id="A0AA88D8I4"/>
<evidence type="ECO:0000313" key="1">
    <source>
        <dbReference type="EMBL" id="GMN46976.1"/>
    </source>
</evidence>
<name>A0AA88D8I4_FICCA</name>
<dbReference type="Gramene" id="FCD_00036879-RA">
    <property type="protein sequence ID" value="FCD_00036879-RA:cds"/>
    <property type="gene ID" value="FCD_00036879"/>
</dbReference>
<comment type="caution">
    <text evidence="1">The sequence shown here is derived from an EMBL/GenBank/DDBJ whole genome shotgun (WGS) entry which is preliminary data.</text>
</comment>
<dbReference type="EMBL" id="BTGU01000024">
    <property type="protein sequence ID" value="GMN46976.1"/>
    <property type="molecule type" value="Genomic_DNA"/>
</dbReference>
<evidence type="ECO:0000313" key="2">
    <source>
        <dbReference type="Proteomes" id="UP001187192"/>
    </source>
</evidence>
<keyword evidence="2" id="KW-1185">Reference proteome</keyword>
<protein>
    <submittedName>
        <fullName evidence="1">Uncharacterized protein</fullName>
    </submittedName>
</protein>
<gene>
    <name evidence="1" type="ORF">TIFTF001_016163</name>
</gene>
<proteinExistence type="predicted"/>
<dbReference type="Proteomes" id="UP001187192">
    <property type="component" value="Unassembled WGS sequence"/>
</dbReference>
<sequence length="107" mass="11935">MKQEIFVASFGRRWEISTPRRASRQTVLTRSPQSFLLTTEITVARNSREHWDHPSSLGLGRNPSSSLARLLLRARFLQRSISLSDRFPPSGGACLGFGIRSGFSCLG</sequence>
<dbReference type="Gramene" id="FCD_00024791-RA">
    <property type="protein sequence ID" value="FCD_00024791-RA:cds"/>
    <property type="gene ID" value="FCD_00024791"/>
</dbReference>